<dbReference type="RefSeq" id="WP_101832348.1">
    <property type="nucleotide sequence ID" value="NZ_FZMO01000191.1"/>
</dbReference>
<dbReference type="InterPro" id="IPR035897">
    <property type="entry name" value="Toll_tir_struct_dom_sf"/>
</dbReference>
<organism evidence="3 4">
    <name type="scientific">Frankia canadensis</name>
    <dbReference type="NCBI Taxonomy" id="1836972"/>
    <lineage>
        <taxon>Bacteria</taxon>
        <taxon>Bacillati</taxon>
        <taxon>Actinomycetota</taxon>
        <taxon>Actinomycetes</taxon>
        <taxon>Frankiales</taxon>
        <taxon>Frankiaceae</taxon>
        <taxon>Frankia</taxon>
    </lineage>
</organism>
<proteinExistence type="predicted"/>
<keyword evidence="4" id="KW-1185">Reference proteome</keyword>
<evidence type="ECO:0000256" key="1">
    <source>
        <dbReference type="SAM" id="MobiDB-lite"/>
    </source>
</evidence>
<reference evidence="3 4" key="1">
    <citation type="submission" date="2017-06" db="EMBL/GenBank/DDBJ databases">
        <authorList>
            <person name="Kim H.J."/>
            <person name="Triplett B.A."/>
        </authorList>
    </citation>
    <scope>NUCLEOTIDE SEQUENCE [LARGE SCALE GENOMIC DNA]</scope>
    <source>
        <strain evidence="3">FRACA_ARgP5</strain>
    </source>
</reference>
<sequence>MSDGGNTDSTSSGGGEGRDFFVSYTQADRPWAEWIAWTLEEAGRRVLVQAWDFTPGSNWIRGMDNGVSHATRTIVVLSNAYARSVYGAAEWQAAWAADPDGATRKLLVARVEDCARPGLLGQVVSFDLFGITQQAARAALLRAAELAVSGKRAKPATAPPFPSGPAAAPARPPFPDAGSQPAAAPAAPPGGIHIGTISAPDGQAIGVNYGTVSHTRNSPGR</sequence>
<evidence type="ECO:0000313" key="4">
    <source>
        <dbReference type="Proteomes" id="UP000234331"/>
    </source>
</evidence>
<accession>A0A2I2KSV3</accession>
<dbReference type="Proteomes" id="UP000234331">
    <property type="component" value="Unassembled WGS sequence"/>
</dbReference>
<gene>
    <name evidence="3" type="ORF">FRACA_2700006</name>
</gene>
<dbReference type="SUPFAM" id="SSF52200">
    <property type="entry name" value="Toll/Interleukin receptor TIR domain"/>
    <property type="match status" value="1"/>
</dbReference>
<dbReference type="EMBL" id="FZMO01000191">
    <property type="protein sequence ID" value="SNQ48720.1"/>
    <property type="molecule type" value="Genomic_DNA"/>
</dbReference>
<name>A0A2I2KSV3_9ACTN</name>
<dbReference type="GO" id="GO:0007165">
    <property type="term" value="P:signal transduction"/>
    <property type="evidence" value="ECO:0007669"/>
    <property type="project" value="InterPro"/>
</dbReference>
<dbReference type="PROSITE" id="PS50104">
    <property type="entry name" value="TIR"/>
    <property type="match status" value="1"/>
</dbReference>
<feature type="domain" description="TIR" evidence="2">
    <location>
        <begin position="16"/>
        <end position="148"/>
    </location>
</feature>
<dbReference type="InterPro" id="IPR000157">
    <property type="entry name" value="TIR_dom"/>
</dbReference>
<evidence type="ECO:0000313" key="3">
    <source>
        <dbReference type="EMBL" id="SNQ48720.1"/>
    </source>
</evidence>
<feature type="region of interest" description="Disordered" evidence="1">
    <location>
        <begin position="152"/>
        <end position="199"/>
    </location>
</feature>
<evidence type="ECO:0000259" key="2">
    <source>
        <dbReference type="PROSITE" id="PS50104"/>
    </source>
</evidence>
<protein>
    <submittedName>
        <fullName evidence="3">TIR domain-containing protein</fullName>
    </submittedName>
</protein>
<dbReference type="Pfam" id="PF13676">
    <property type="entry name" value="TIR_2"/>
    <property type="match status" value="1"/>
</dbReference>
<dbReference type="Gene3D" id="3.40.50.10140">
    <property type="entry name" value="Toll/interleukin-1 receptor homology (TIR) domain"/>
    <property type="match status" value="1"/>
</dbReference>
<dbReference type="AlphaFoldDB" id="A0A2I2KSV3"/>
<dbReference type="OrthoDB" id="218695at2"/>